<feature type="region of interest" description="Disordered" evidence="1">
    <location>
        <begin position="172"/>
        <end position="589"/>
    </location>
</feature>
<feature type="compositionally biased region" description="Basic and acidic residues" evidence="1">
    <location>
        <begin position="280"/>
        <end position="345"/>
    </location>
</feature>
<dbReference type="AlphaFoldDB" id="A0AA39ZBY0"/>
<name>A0AA39ZBY0_9PEZI</name>
<feature type="compositionally biased region" description="Basic and acidic residues" evidence="1">
    <location>
        <begin position="529"/>
        <end position="540"/>
    </location>
</feature>
<evidence type="ECO:0000256" key="1">
    <source>
        <dbReference type="SAM" id="MobiDB-lite"/>
    </source>
</evidence>
<dbReference type="EMBL" id="JAULSY010000060">
    <property type="protein sequence ID" value="KAK0668168.1"/>
    <property type="molecule type" value="Genomic_DNA"/>
</dbReference>
<evidence type="ECO:0000313" key="2">
    <source>
        <dbReference type="EMBL" id="KAK0668168.1"/>
    </source>
</evidence>
<feature type="compositionally biased region" description="Basic and acidic residues" evidence="1">
    <location>
        <begin position="213"/>
        <end position="227"/>
    </location>
</feature>
<comment type="caution">
    <text evidence="2">The sequence shown here is derived from an EMBL/GenBank/DDBJ whole genome shotgun (WGS) entry which is preliminary data.</text>
</comment>
<organism evidence="2 3">
    <name type="scientific">Cercophora samala</name>
    <dbReference type="NCBI Taxonomy" id="330535"/>
    <lineage>
        <taxon>Eukaryota</taxon>
        <taxon>Fungi</taxon>
        <taxon>Dikarya</taxon>
        <taxon>Ascomycota</taxon>
        <taxon>Pezizomycotina</taxon>
        <taxon>Sordariomycetes</taxon>
        <taxon>Sordariomycetidae</taxon>
        <taxon>Sordariales</taxon>
        <taxon>Lasiosphaeriaceae</taxon>
        <taxon>Cercophora</taxon>
    </lineage>
</organism>
<feature type="compositionally biased region" description="Basic and acidic residues" evidence="1">
    <location>
        <begin position="174"/>
        <end position="184"/>
    </location>
</feature>
<feature type="compositionally biased region" description="Low complexity" evidence="1">
    <location>
        <begin position="185"/>
        <end position="196"/>
    </location>
</feature>
<accession>A0AA39ZBY0</accession>
<feature type="compositionally biased region" description="Basic and acidic residues" evidence="1">
    <location>
        <begin position="551"/>
        <end position="568"/>
    </location>
</feature>
<keyword evidence="3" id="KW-1185">Reference proteome</keyword>
<feature type="region of interest" description="Disordered" evidence="1">
    <location>
        <begin position="130"/>
        <end position="153"/>
    </location>
</feature>
<gene>
    <name evidence="2" type="ORF">QBC41DRAFT_347371</name>
</gene>
<sequence length="987" mass="112200">MSNRHPPGTNRGSRVTPSSVPPSWDDFYADVIKPLMRLAIKSSSMGGLGYETLSELDLALLDARNTMSETLFRAGFWPADVADEALQLLAWLELLETQGRPDLFRYTYALGELLKQDNVKKPSADYRRAFDRYHDPNSDDPIDKNTLWQRFRGNDPDNTGFIDSIRAFRPRGKALSDRDSRQDGFRGQSDSQSQDGPSDDLEDSRRVGSKKSRRDDRYDSDVQDRRHSDHHKSRRHKYDDDQEYRHQEASSRVSKSPSRPGLRASRHYDGSLASLRHRSDRQDRPSRRGHDVPPTESYRESRHESRSLRPSRGLDPEPTHHHRHREDDAQRHYGYDRSSKQDRHLSPVPLTRQRRRRSSSVGSVDVGRKNKASSPVRSIRPVRDEYLRNPSSEEDTPRVPKKKKAPPPVRPIRPVREQPQADSSSDEYIPRVSKKKAKASSAVRPVRPVKEKPQADFSSDEDTPRVPKKTKKKLASPVRPVRPAQKPQADSSSDEDTPRVPKKNKKPASPVRSIRSARDEPPADPLGDEDTRRVSKKIEQEPASPVRSVRSARDEPPADPPSNKEKASAPKKRSPHLKDFGPGNNWDTETYQSLSEAGAEPDALADTITEKPLEPVVPDESVAEPGNGEAKDEPKWTKIGGWSPNFRHVHVKTTLNRHGSEWTMHPQDMSKTNSLSRTYKHPGVFPSRDVALAMKRRFDYEIGMNRQEQGLEAWEIAIPPALFHAWFYGSNGKILHEVVNPETGVFIHHSDVKLWLRFCYDEVKGSVTFIKVCLGPASMNQPVKQTIKGPEAFKMSAFQVHNLRDCFLALRINIREGGKFTMADIFGKENQNRFFYRPMAVYDRLLLAFPISTPTGPLLNAWQGGAKQKEPSQVLRSVDVHAGVARIVKNAWVGGKSVGSMIDQFVHQFRTCCESKPESVSHDTLQATFLTAYQKALSDMTKPMNEGGVITPDQWDKWTPYYESFSQIRQKLQAELKLQLKLHNQNR</sequence>
<feature type="region of interest" description="Disordered" evidence="1">
    <location>
        <begin position="611"/>
        <end position="639"/>
    </location>
</feature>
<feature type="compositionally biased region" description="Basic and acidic residues" evidence="1">
    <location>
        <begin position="237"/>
        <end position="249"/>
    </location>
</feature>
<reference evidence="2" key="1">
    <citation type="submission" date="2023-06" db="EMBL/GenBank/DDBJ databases">
        <title>Genome-scale phylogeny and comparative genomics of the fungal order Sordariales.</title>
        <authorList>
            <consortium name="Lawrence Berkeley National Laboratory"/>
            <person name="Hensen N."/>
            <person name="Bonometti L."/>
            <person name="Westerberg I."/>
            <person name="Brannstrom I.O."/>
            <person name="Guillou S."/>
            <person name="Cros-Aarteil S."/>
            <person name="Calhoun S."/>
            <person name="Haridas S."/>
            <person name="Kuo A."/>
            <person name="Mondo S."/>
            <person name="Pangilinan J."/>
            <person name="Riley R."/>
            <person name="Labutti K."/>
            <person name="Andreopoulos B."/>
            <person name="Lipzen A."/>
            <person name="Chen C."/>
            <person name="Yanf M."/>
            <person name="Daum C."/>
            <person name="Ng V."/>
            <person name="Clum A."/>
            <person name="Steindorff A."/>
            <person name="Ohm R."/>
            <person name="Martin F."/>
            <person name="Silar P."/>
            <person name="Natvig D."/>
            <person name="Lalanne C."/>
            <person name="Gautier V."/>
            <person name="Ament-Velasquez S.L."/>
            <person name="Kruys A."/>
            <person name="Hutchinson M.I."/>
            <person name="Powell A.J."/>
            <person name="Barry K."/>
            <person name="Miller A.N."/>
            <person name="Grigoriev I.V."/>
            <person name="Debuchy R."/>
            <person name="Gladieux P."/>
            <person name="Thoren M.H."/>
            <person name="Johannesson H."/>
        </authorList>
    </citation>
    <scope>NUCLEOTIDE SEQUENCE</scope>
    <source>
        <strain evidence="2">CBS 307.81</strain>
    </source>
</reference>
<proteinExistence type="predicted"/>
<evidence type="ECO:0000313" key="3">
    <source>
        <dbReference type="Proteomes" id="UP001174997"/>
    </source>
</evidence>
<dbReference type="Proteomes" id="UP001174997">
    <property type="component" value="Unassembled WGS sequence"/>
</dbReference>
<feature type="compositionally biased region" description="Basic and acidic residues" evidence="1">
    <location>
        <begin position="130"/>
        <end position="143"/>
    </location>
</feature>
<protein>
    <submittedName>
        <fullName evidence="2">Uncharacterized protein</fullName>
    </submittedName>
</protein>